<sequence length="582" mass="64588">MAAKEELYAKVTPRRQRQSRPSTVKHGSTLDVLLSMGFPKTRALKALVSTGGKNVQAACDWLFSHVDDPFLDDPLPREYVLYLRPSGPLLQQLSHFWQQSRVSCGKNKAHNIFPHITLCLFFMCADDKVEALTEALVTTVAKWKGRIPMPLPLELYTSSTFIGLFVEEQMAEVLKSFASDFATEATAKADVHVEPHKKQLHVTLAYHFQTSHLPTLEKLAKSVDVSSGCDWLAVLLSRDIRFANHETLQVMYPYVPQNEDELELMPGDFIFMAPAEQSSASEGWVYGTSLATGLSGLLPENYVNRADESDTWVLHGSHSMTTCTSPSNYGSTVAGSLFDGQLGDSLLDTFTASPGHAGQCPPMQVPGPTSQSSPSKMRLFVCRHGERMDVVFGKHWITQCFDAKGRYIRSNLNMPSSLPARSGGHRDYDKDCPITVFGSTQARLVGEALSESNTRVDFVYCSPSLRCVQTAQHILQGLQLEGKTKIRVEPGLFEWTKWVSGNTVLIVAHASSLEACTRQIQGLSPQSAKDFVQVVRKIPYLGFCACEEMGETGVWQLVDPPILPLTHGPNHSFNWREMLMQD</sequence>
<dbReference type="STRING" id="69293.ENSGACP00000026998"/>
<dbReference type="InterPro" id="IPR051710">
    <property type="entry name" value="Phosphatase_SH3-domain"/>
</dbReference>
<dbReference type="InterPro" id="IPR009060">
    <property type="entry name" value="UBA-like_sf"/>
</dbReference>
<evidence type="ECO:0000256" key="5">
    <source>
        <dbReference type="ARBA" id="ARBA00023242"/>
    </source>
</evidence>
<protein>
    <recommendedName>
        <fullName evidence="13">Ubiquitin associated and SH3 domain containing Ba</fullName>
    </recommendedName>
</protein>
<dbReference type="Gene3D" id="3.90.1140.10">
    <property type="entry name" value="Cyclic phosphodiesterase"/>
    <property type="match status" value="1"/>
</dbReference>
<dbReference type="SMART" id="SM00165">
    <property type="entry name" value="UBA"/>
    <property type="match status" value="1"/>
</dbReference>
<dbReference type="GO" id="GO:0005634">
    <property type="term" value="C:nucleus"/>
    <property type="evidence" value="ECO:0007669"/>
    <property type="project" value="UniProtKB-SubCell"/>
</dbReference>
<dbReference type="SMART" id="SM00326">
    <property type="entry name" value="SH3"/>
    <property type="match status" value="1"/>
</dbReference>
<reference evidence="11" key="3">
    <citation type="submission" date="2025-09" db="UniProtKB">
        <authorList>
            <consortium name="Ensembl"/>
        </authorList>
    </citation>
    <scope>IDENTIFICATION</scope>
</reference>
<comment type="subcellular location">
    <subcellularLocation>
        <location evidence="2">Cytoplasm</location>
    </subcellularLocation>
    <subcellularLocation>
        <location evidence="1">Nucleus</location>
    </subcellularLocation>
</comment>
<dbReference type="AlphaFoldDB" id="G3QAT2"/>
<dbReference type="Ensembl" id="ENSGACT00000027050.2">
    <property type="protein sequence ID" value="ENSGACP00000026998.2"/>
    <property type="gene ID" value="ENSGACG00000020421.2"/>
</dbReference>
<dbReference type="Gene3D" id="2.30.30.40">
    <property type="entry name" value="SH3 Domains"/>
    <property type="match status" value="1"/>
</dbReference>
<evidence type="ECO:0000259" key="9">
    <source>
        <dbReference type="PROSITE" id="PS50002"/>
    </source>
</evidence>
<feature type="region of interest" description="Disordered" evidence="8">
    <location>
        <begin position="1"/>
        <end position="25"/>
    </location>
</feature>
<evidence type="ECO:0008006" key="13">
    <source>
        <dbReference type="Google" id="ProtNLM"/>
    </source>
</evidence>
<dbReference type="SUPFAM" id="SSF46934">
    <property type="entry name" value="UBA-like"/>
    <property type="match status" value="1"/>
</dbReference>
<reference evidence="11" key="2">
    <citation type="submission" date="2025-08" db="UniProtKB">
        <authorList>
            <consortium name="Ensembl"/>
        </authorList>
    </citation>
    <scope>IDENTIFICATION</scope>
</reference>
<dbReference type="InParanoid" id="G3QAT2"/>
<dbReference type="OMA" id="NMPKEIP"/>
<dbReference type="Bgee" id="ENSGACG00000020421">
    <property type="expression patterns" value="Expressed in intestinal epithelial cell and 13 other cell types or tissues"/>
</dbReference>
<evidence type="ECO:0000256" key="4">
    <source>
        <dbReference type="ARBA" id="ARBA00022490"/>
    </source>
</evidence>
<dbReference type="Proteomes" id="UP000007635">
    <property type="component" value="Chromosome VII"/>
</dbReference>
<dbReference type="CDD" id="cd07067">
    <property type="entry name" value="HP_PGM_like"/>
    <property type="match status" value="1"/>
</dbReference>
<dbReference type="Pfam" id="PF22562">
    <property type="entry name" value="UBA_7"/>
    <property type="match status" value="1"/>
</dbReference>
<dbReference type="CDD" id="cd14301">
    <property type="entry name" value="UBA_UBS3B"/>
    <property type="match status" value="1"/>
</dbReference>
<dbReference type="Pfam" id="PF00300">
    <property type="entry name" value="His_Phos_1"/>
    <property type="match status" value="1"/>
</dbReference>
<evidence type="ECO:0000256" key="7">
    <source>
        <dbReference type="PROSITE-ProRule" id="PRU00192"/>
    </source>
</evidence>
<evidence type="ECO:0000313" key="12">
    <source>
        <dbReference type="Proteomes" id="UP000007635"/>
    </source>
</evidence>
<keyword evidence="12" id="KW-1185">Reference proteome</keyword>
<dbReference type="PANTHER" id="PTHR16469:SF27">
    <property type="entry name" value="UBIQUITIN-ASSOCIATED AND SH3 DOMAIN-CONTAINING BA-RELATED"/>
    <property type="match status" value="1"/>
</dbReference>
<feature type="domain" description="SH3" evidence="9">
    <location>
        <begin position="243"/>
        <end position="308"/>
    </location>
</feature>
<dbReference type="Pfam" id="PF14604">
    <property type="entry name" value="SH3_9"/>
    <property type="match status" value="1"/>
</dbReference>
<dbReference type="InterPro" id="IPR015940">
    <property type="entry name" value="UBA"/>
</dbReference>
<dbReference type="InterPro" id="IPR036028">
    <property type="entry name" value="SH3-like_dom_sf"/>
</dbReference>
<evidence type="ECO:0000256" key="6">
    <source>
        <dbReference type="PIRSR" id="PIRSR613078-2"/>
    </source>
</evidence>
<dbReference type="SUPFAM" id="SSF53254">
    <property type="entry name" value="Phosphoglycerate mutase-like"/>
    <property type="match status" value="1"/>
</dbReference>
<keyword evidence="3 7" id="KW-0728">SH3 domain</keyword>
<evidence type="ECO:0000256" key="8">
    <source>
        <dbReference type="SAM" id="MobiDB-lite"/>
    </source>
</evidence>
<dbReference type="GeneTree" id="ENSGT00940000156097"/>
<reference evidence="11 12" key="1">
    <citation type="journal article" date="2021" name="G3 (Bethesda)">
        <title>Improved contiguity of the threespine stickleback genome using long-read sequencing.</title>
        <authorList>
            <person name="Nath S."/>
            <person name="Shaw D.E."/>
            <person name="White M.A."/>
        </authorList>
    </citation>
    <scope>NUCLEOTIDE SEQUENCE [LARGE SCALE GENOMIC DNA]</scope>
    <source>
        <strain evidence="11 12">Lake Benthic</strain>
    </source>
</reference>
<keyword evidence="4" id="KW-0963">Cytoplasm</keyword>
<dbReference type="InterPro" id="IPR001452">
    <property type="entry name" value="SH3_domain"/>
</dbReference>
<dbReference type="PANTHER" id="PTHR16469">
    <property type="entry name" value="UBIQUITIN-ASSOCIATED AND SH3 DOMAIN-CONTAINING BA-RELATED"/>
    <property type="match status" value="1"/>
</dbReference>
<dbReference type="InterPro" id="IPR029033">
    <property type="entry name" value="His_PPase_superfam"/>
</dbReference>
<proteinExistence type="predicted"/>
<organism evidence="11 12">
    <name type="scientific">Gasterosteus aculeatus aculeatus</name>
    <name type="common">three-spined stickleback</name>
    <dbReference type="NCBI Taxonomy" id="481459"/>
    <lineage>
        <taxon>Eukaryota</taxon>
        <taxon>Metazoa</taxon>
        <taxon>Chordata</taxon>
        <taxon>Craniata</taxon>
        <taxon>Vertebrata</taxon>
        <taxon>Euteleostomi</taxon>
        <taxon>Actinopterygii</taxon>
        <taxon>Neopterygii</taxon>
        <taxon>Teleostei</taxon>
        <taxon>Neoteleostei</taxon>
        <taxon>Acanthomorphata</taxon>
        <taxon>Eupercaria</taxon>
        <taxon>Perciformes</taxon>
        <taxon>Cottioidei</taxon>
        <taxon>Gasterosteales</taxon>
        <taxon>Gasterosteidae</taxon>
        <taxon>Gasterosteus</taxon>
    </lineage>
</organism>
<dbReference type="FunFam" id="1.10.8.10:FF:000051">
    <property type="entry name" value="ubiquitin-associated and SH3 domain-containing protein B"/>
    <property type="match status" value="1"/>
</dbReference>
<dbReference type="Gene3D" id="1.10.8.10">
    <property type="entry name" value="DNA helicase RuvA subunit, C-terminal domain"/>
    <property type="match status" value="1"/>
</dbReference>
<dbReference type="Gene3D" id="3.40.50.1240">
    <property type="entry name" value="Phosphoglycerate mutase-like"/>
    <property type="match status" value="2"/>
</dbReference>
<name>G3QAT2_GASAC</name>
<evidence type="ECO:0000313" key="11">
    <source>
        <dbReference type="Ensembl" id="ENSGACP00000026998.2"/>
    </source>
</evidence>
<evidence type="ECO:0000259" key="10">
    <source>
        <dbReference type="PROSITE" id="PS50030"/>
    </source>
</evidence>
<dbReference type="PROSITE" id="PS50030">
    <property type="entry name" value="UBA"/>
    <property type="match status" value="1"/>
</dbReference>
<dbReference type="GO" id="GO:0005737">
    <property type="term" value="C:cytoplasm"/>
    <property type="evidence" value="ECO:0007669"/>
    <property type="project" value="UniProtKB-SubCell"/>
</dbReference>
<dbReference type="PROSITE" id="PS50002">
    <property type="entry name" value="SH3"/>
    <property type="match status" value="1"/>
</dbReference>
<evidence type="ECO:0000256" key="3">
    <source>
        <dbReference type="ARBA" id="ARBA00022443"/>
    </source>
</evidence>
<dbReference type="InterPro" id="IPR013078">
    <property type="entry name" value="His_Pase_superF_clade-1"/>
</dbReference>
<dbReference type="FunCoup" id="G3QAT2">
    <property type="interactions" value="893"/>
</dbReference>
<feature type="binding site" evidence="6">
    <location>
        <position position="466"/>
    </location>
    <ligand>
        <name>substrate</name>
    </ligand>
</feature>
<feature type="domain" description="UBA" evidence="10">
    <location>
        <begin position="16"/>
        <end position="65"/>
    </location>
</feature>
<dbReference type="FunFam" id="2.30.30.40:FF:000052">
    <property type="entry name" value="Ubiquitin-associated and SH3 domain-containing protein B"/>
    <property type="match status" value="1"/>
</dbReference>
<keyword evidence="5" id="KW-0539">Nucleus</keyword>
<evidence type="ECO:0000256" key="1">
    <source>
        <dbReference type="ARBA" id="ARBA00004123"/>
    </source>
</evidence>
<dbReference type="eggNOG" id="KOG3734">
    <property type="taxonomic scope" value="Eukaryota"/>
</dbReference>
<evidence type="ECO:0000256" key="2">
    <source>
        <dbReference type="ARBA" id="ARBA00004496"/>
    </source>
</evidence>
<accession>G3QAT2</accession>
<dbReference type="SUPFAM" id="SSF50044">
    <property type="entry name" value="SH3-domain"/>
    <property type="match status" value="1"/>
</dbReference>